<organism evidence="5 6">
    <name type="scientific">Pseudanabaena galeata UHCC 0370</name>
    <dbReference type="NCBI Taxonomy" id="3110310"/>
    <lineage>
        <taxon>Bacteria</taxon>
        <taxon>Bacillati</taxon>
        <taxon>Cyanobacteriota</taxon>
        <taxon>Cyanophyceae</taxon>
        <taxon>Pseudanabaenales</taxon>
        <taxon>Pseudanabaenaceae</taxon>
        <taxon>Pseudanabaena</taxon>
    </lineage>
</organism>
<dbReference type="SUPFAM" id="SSF55781">
    <property type="entry name" value="GAF domain-like"/>
    <property type="match status" value="1"/>
</dbReference>
<accession>A0ABU5TI45</accession>
<gene>
    <name evidence="5" type="ORF">VB774_09840</name>
</gene>
<evidence type="ECO:0000313" key="6">
    <source>
        <dbReference type="Proteomes" id="UP001301388"/>
    </source>
</evidence>
<dbReference type="Gene3D" id="1.10.10.10">
    <property type="entry name" value="Winged helix-like DNA-binding domain superfamily/Winged helix DNA-binding domain"/>
    <property type="match status" value="1"/>
</dbReference>
<evidence type="ECO:0000256" key="1">
    <source>
        <dbReference type="ARBA" id="ARBA00023015"/>
    </source>
</evidence>
<comment type="caution">
    <text evidence="5">The sequence shown here is derived from an EMBL/GenBank/DDBJ whole genome shotgun (WGS) entry which is preliminary data.</text>
</comment>
<dbReference type="RefSeq" id="WP_323261518.1">
    <property type="nucleotide sequence ID" value="NZ_JAYGIE010000045.1"/>
</dbReference>
<dbReference type="SUPFAM" id="SSF46894">
    <property type="entry name" value="C-terminal effector domain of the bipartite response regulators"/>
    <property type="match status" value="1"/>
</dbReference>
<dbReference type="EMBL" id="JAYGIE010000045">
    <property type="protein sequence ID" value="MEA5477920.1"/>
    <property type="molecule type" value="Genomic_DNA"/>
</dbReference>
<keyword evidence="1" id="KW-0805">Transcription regulation</keyword>
<evidence type="ECO:0000259" key="4">
    <source>
        <dbReference type="PROSITE" id="PS50043"/>
    </source>
</evidence>
<protein>
    <submittedName>
        <fullName evidence="5">LuxR C-terminal-related transcriptional regulator</fullName>
    </submittedName>
</protein>
<reference evidence="5 6" key="1">
    <citation type="submission" date="2023-12" db="EMBL/GenBank/DDBJ databases">
        <title>Baltic Sea Cyanobacteria.</title>
        <authorList>
            <person name="Delbaje E."/>
            <person name="Fewer D.P."/>
            <person name="Shishido T.K."/>
        </authorList>
    </citation>
    <scope>NUCLEOTIDE SEQUENCE [LARGE SCALE GENOMIC DNA]</scope>
    <source>
        <strain evidence="5 6">UHCC 0370</strain>
    </source>
</reference>
<proteinExistence type="predicted"/>
<dbReference type="InterPro" id="IPR029016">
    <property type="entry name" value="GAF-like_dom_sf"/>
</dbReference>
<evidence type="ECO:0000256" key="3">
    <source>
        <dbReference type="ARBA" id="ARBA00023163"/>
    </source>
</evidence>
<sequence length="386" mass="43257">MRITDREHAKTFCDLCGLGLMTEVLDPTKLLFDLHRGTEIAETFSGCLEPEAIAHRLTDGIVEQFDCAFARVWLLEPDRNYLKLVASSGMYTRIDGRFAKVPMGAYKVGKIAQNRVSFLSNHLADEPWVGDRDWAITNNIRGFAGYPLEIKGRVVGVLAAFSHQAMPPEFLEFLRMLCTIAAIAIDSAFKHQQEKQAWQSMSQPPVTEQASLSDRLAHILNSNRLTLVGTERMLSLTTDYVFLRAAEILNQIGGAYCRLIYSDISISLEAIVAKTKTKIADPHSWLRSLFGELFLIVSSLGGAINIHATELQIAIVIPFAKESNPLSERELEMMQLLTQGLRDRDIAQQLVISESTVKFHINNILSKLKARTRFQALHLAMVNGWI</sequence>
<dbReference type="Pfam" id="PF13185">
    <property type="entry name" value="GAF_2"/>
    <property type="match status" value="1"/>
</dbReference>
<evidence type="ECO:0000256" key="2">
    <source>
        <dbReference type="ARBA" id="ARBA00023125"/>
    </source>
</evidence>
<dbReference type="Proteomes" id="UP001301388">
    <property type="component" value="Unassembled WGS sequence"/>
</dbReference>
<dbReference type="Gene3D" id="3.30.450.40">
    <property type="match status" value="1"/>
</dbReference>
<evidence type="ECO:0000313" key="5">
    <source>
        <dbReference type="EMBL" id="MEA5477920.1"/>
    </source>
</evidence>
<dbReference type="InterPro" id="IPR003018">
    <property type="entry name" value="GAF"/>
</dbReference>
<dbReference type="Pfam" id="PF00196">
    <property type="entry name" value="GerE"/>
    <property type="match status" value="1"/>
</dbReference>
<dbReference type="PROSITE" id="PS50043">
    <property type="entry name" value="HTH_LUXR_2"/>
    <property type="match status" value="1"/>
</dbReference>
<dbReference type="PRINTS" id="PR00038">
    <property type="entry name" value="HTHLUXR"/>
</dbReference>
<dbReference type="PANTHER" id="PTHR44688">
    <property type="entry name" value="DNA-BINDING TRANSCRIPTIONAL ACTIVATOR DEVR_DOSR"/>
    <property type="match status" value="1"/>
</dbReference>
<keyword evidence="6" id="KW-1185">Reference proteome</keyword>
<keyword evidence="3" id="KW-0804">Transcription</keyword>
<dbReference type="SMART" id="SM00065">
    <property type="entry name" value="GAF"/>
    <property type="match status" value="1"/>
</dbReference>
<dbReference type="InterPro" id="IPR000792">
    <property type="entry name" value="Tscrpt_reg_LuxR_C"/>
</dbReference>
<dbReference type="PANTHER" id="PTHR44688:SF25">
    <property type="entry name" value="HTH LUXR-TYPE DOMAIN-CONTAINING PROTEIN"/>
    <property type="match status" value="1"/>
</dbReference>
<keyword evidence="2" id="KW-0238">DNA-binding</keyword>
<dbReference type="InterPro" id="IPR016032">
    <property type="entry name" value="Sig_transdc_resp-reg_C-effctor"/>
</dbReference>
<dbReference type="InterPro" id="IPR036388">
    <property type="entry name" value="WH-like_DNA-bd_sf"/>
</dbReference>
<dbReference type="CDD" id="cd06170">
    <property type="entry name" value="LuxR_C_like"/>
    <property type="match status" value="1"/>
</dbReference>
<name>A0ABU5TI45_9CYAN</name>
<dbReference type="SMART" id="SM00421">
    <property type="entry name" value="HTH_LUXR"/>
    <property type="match status" value="1"/>
</dbReference>
<feature type="domain" description="HTH luxR-type" evidence="4">
    <location>
        <begin position="319"/>
        <end position="384"/>
    </location>
</feature>